<dbReference type="Proteomes" id="UP000295807">
    <property type="component" value="Unassembled WGS sequence"/>
</dbReference>
<proteinExistence type="predicted"/>
<reference evidence="1 2" key="1">
    <citation type="submission" date="2019-03" db="EMBL/GenBank/DDBJ databases">
        <title>Genomic Encyclopedia of Type Strains, Phase IV (KMG-IV): sequencing the most valuable type-strain genomes for metagenomic binning, comparative biology and taxonomic classification.</title>
        <authorList>
            <person name="Goeker M."/>
        </authorList>
    </citation>
    <scope>NUCLEOTIDE SEQUENCE [LARGE SCALE GENOMIC DNA]</scope>
    <source>
        <strain evidence="1 2">DSM 21100</strain>
    </source>
</reference>
<dbReference type="PROSITE" id="PS51257">
    <property type="entry name" value="PROKAR_LIPOPROTEIN"/>
    <property type="match status" value="1"/>
</dbReference>
<evidence type="ECO:0000313" key="2">
    <source>
        <dbReference type="Proteomes" id="UP000295807"/>
    </source>
</evidence>
<sequence>MKANFYLITLLLTGLVISSCEKEDFHYEDAFDTSYRTWLDFKETSKNSYQYMVTGGTWAGSSWRTIITVENGTVTRRQFMYDVFHDIVAPSGGWGQAQIRDILDLMGLTGEEFAEMNGRSLAEELSWVEEGDEVGTRGPAAAAPPRTLDEIYEAARKVWLIKRDDAKTYFEANNDGLLSSCGFVMNGCQDDCFNGITITFIKKLQ</sequence>
<dbReference type="EMBL" id="SMAD01000016">
    <property type="protein sequence ID" value="TCS84961.1"/>
    <property type="molecule type" value="Genomic_DNA"/>
</dbReference>
<dbReference type="RefSeq" id="WP_132130562.1">
    <property type="nucleotide sequence ID" value="NZ_CP042432.1"/>
</dbReference>
<dbReference type="OrthoDB" id="666398at2"/>
<gene>
    <name evidence="1" type="ORF">EDD80_11653</name>
</gene>
<name>A0A4R3KLK1_9SPHI</name>
<organism evidence="1 2">
    <name type="scientific">Anseongella ginsenosidimutans</name>
    <dbReference type="NCBI Taxonomy" id="496056"/>
    <lineage>
        <taxon>Bacteria</taxon>
        <taxon>Pseudomonadati</taxon>
        <taxon>Bacteroidota</taxon>
        <taxon>Sphingobacteriia</taxon>
        <taxon>Sphingobacteriales</taxon>
        <taxon>Sphingobacteriaceae</taxon>
        <taxon>Anseongella</taxon>
    </lineage>
</organism>
<protein>
    <submittedName>
        <fullName evidence="1">Uncharacterized protein</fullName>
    </submittedName>
</protein>
<evidence type="ECO:0000313" key="1">
    <source>
        <dbReference type="EMBL" id="TCS84961.1"/>
    </source>
</evidence>
<dbReference type="AlphaFoldDB" id="A0A4R3KLK1"/>
<accession>A0A4R3KLK1</accession>
<comment type="caution">
    <text evidence="1">The sequence shown here is derived from an EMBL/GenBank/DDBJ whole genome shotgun (WGS) entry which is preliminary data.</text>
</comment>
<keyword evidence="2" id="KW-1185">Reference proteome</keyword>